<organism evidence="2 3">
    <name type="scientific">Streptomyces pratensis (strain ATCC 33331 / IAF-45CD)</name>
    <dbReference type="NCBI Taxonomy" id="591167"/>
    <lineage>
        <taxon>Bacteria</taxon>
        <taxon>Bacillati</taxon>
        <taxon>Actinomycetota</taxon>
        <taxon>Actinomycetes</taxon>
        <taxon>Kitasatosporales</taxon>
        <taxon>Streptomycetaceae</taxon>
        <taxon>Streptomyces</taxon>
    </lineage>
</organism>
<evidence type="ECO:0000313" key="2">
    <source>
        <dbReference type="EMBL" id="ADW02691.1"/>
    </source>
</evidence>
<sequence>MTTTPELSTAVWRKASYSNGDGGECLEVADGLPGLVPVRDSKTPGGPVLAFTASGWTRFVDALGNGSLRGCGTA</sequence>
<dbReference type="InterPro" id="IPR007278">
    <property type="entry name" value="DUF397"/>
</dbReference>
<gene>
    <name evidence="2" type="ordered locus">Sfla_1241</name>
</gene>
<proteinExistence type="predicted"/>
<dbReference type="Pfam" id="PF04149">
    <property type="entry name" value="DUF397"/>
    <property type="match status" value="1"/>
</dbReference>
<reference evidence="2 3" key="1">
    <citation type="submission" date="2011-01" db="EMBL/GenBank/DDBJ databases">
        <title>Complete sequence of chromosome of Streptomyces flavogriseus ATCC 33331.</title>
        <authorList>
            <consortium name="US DOE Joint Genome Institute"/>
            <person name="Lucas S."/>
            <person name="Copeland A."/>
            <person name="Lapidus A."/>
            <person name="Cheng J.-F."/>
            <person name="Goodwin L."/>
            <person name="Pitluck S."/>
            <person name="Davenport K."/>
            <person name="Detter J.C."/>
            <person name="Han C."/>
            <person name="Tapia R."/>
            <person name="Land M."/>
            <person name="Hauser L."/>
            <person name="Kyrpides N."/>
            <person name="Ivanova N."/>
            <person name="Ovchinnikova G."/>
            <person name="Pagani I."/>
            <person name="Brumm P."/>
            <person name="Mead D."/>
            <person name="Woyke T."/>
        </authorList>
    </citation>
    <scope>NUCLEOTIDE SEQUENCE [LARGE SCALE GENOMIC DNA]</scope>
    <source>
        <strain evidence="3">ATCC 33331 / IAF-45CD</strain>
    </source>
</reference>
<dbReference type="KEGG" id="sfa:Sfla_1241"/>
<feature type="domain" description="DUF397" evidence="1">
    <location>
        <begin position="10"/>
        <end position="63"/>
    </location>
</feature>
<evidence type="ECO:0000313" key="3">
    <source>
        <dbReference type="Proteomes" id="UP000002066"/>
    </source>
</evidence>
<dbReference type="OrthoDB" id="4316979at2"/>
<protein>
    <recommendedName>
        <fullName evidence="1">DUF397 domain-containing protein</fullName>
    </recommendedName>
</protein>
<accession>A0A8D3WHS1</accession>
<dbReference type="EMBL" id="CP002475">
    <property type="protein sequence ID" value="ADW02691.1"/>
    <property type="molecule type" value="Genomic_DNA"/>
</dbReference>
<dbReference type="Proteomes" id="UP000002066">
    <property type="component" value="Chromosome"/>
</dbReference>
<name>A0A8D3WHS1_STRFA</name>
<evidence type="ECO:0000259" key="1">
    <source>
        <dbReference type="Pfam" id="PF04149"/>
    </source>
</evidence>
<dbReference type="AlphaFoldDB" id="A0A8D3WHS1"/>